<evidence type="ECO:0000256" key="5">
    <source>
        <dbReference type="SAM" id="MobiDB-lite"/>
    </source>
</evidence>
<name>A0A1E5KSD1_9ENTE</name>
<dbReference type="NCBIfam" id="TIGR01167">
    <property type="entry name" value="LPXTG_anchor"/>
    <property type="match status" value="1"/>
</dbReference>
<keyword evidence="1" id="KW-0134">Cell wall</keyword>
<evidence type="ECO:0000313" key="9">
    <source>
        <dbReference type="EMBL" id="OEH80766.1"/>
    </source>
</evidence>
<sequence>MKKLNVQRILFTFLLFFLGLTLSNGIVHAEYGAEVPTNGEIVLYDNATSESTKEPKTSTSTGTSTSAVKKPKGKLPSTGELVGNGLVIGGLMLVLVVGGLYFWKRGYRNERKEP</sequence>
<evidence type="ECO:0000256" key="2">
    <source>
        <dbReference type="ARBA" id="ARBA00022525"/>
    </source>
</evidence>
<feature type="chain" id="PRO_5009180423" description="Gram-positive cocci surface proteins LPxTG domain-containing protein" evidence="7">
    <location>
        <begin position="30"/>
        <end position="114"/>
    </location>
</feature>
<keyword evidence="10" id="KW-1185">Reference proteome</keyword>
<evidence type="ECO:0000256" key="3">
    <source>
        <dbReference type="ARBA" id="ARBA00022729"/>
    </source>
</evidence>
<feature type="transmembrane region" description="Helical" evidence="6">
    <location>
        <begin position="81"/>
        <end position="103"/>
    </location>
</feature>
<keyword evidence="6" id="KW-0812">Transmembrane</keyword>
<dbReference type="STRING" id="762845.BCR26_07110"/>
<keyword evidence="6" id="KW-1133">Transmembrane helix</keyword>
<evidence type="ECO:0000256" key="4">
    <source>
        <dbReference type="ARBA" id="ARBA00023088"/>
    </source>
</evidence>
<feature type="domain" description="Gram-positive cocci surface proteins LPxTG" evidence="8">
    <location>
        <begin position="68"/>
        <end position="105"/>
    </location>
</feature>
<keyword evidence="3 7" id="KW-0732">Signal</keyword>
<accession>A0A1E5KSD1</accession>
<feature type="signal peptide" evidence="7">
    <location>
        <begin position="1"/>
        <end position="29"/>
    </location>
</feature>
<evidence type="ECO:0000256" key="7">
    <source>
        <dbReference type="SAM" id="SignalP"/>
    </source>
</evidence>
<keyword evidence="4" id="KW-0572">Peptidoglycan-anchor</keyword>
<reference evidence="9 10" key="1">
    <citation type="submission" date="2016-09" db="EMBL/GenBank/DDBJ databases">
        <authorList>
            <person name="Capua I."/>
            <person name="De Benedictis P."/>
            <person name="Joannis T."/>
            <person name="Lombin L.H."/>
            <person name="Cattoli G."/>
        </authorList>
    </citation>
    <scope>NUCLEOTIDE SEQUENCE [LARGE SCALE GENOMIC DNA]</scope>
    <source>
        <strain evidence="9 10">LMG 25899</strain>
    </source>
</reference>
<evidence type="ECO:0000259" key="8">
    <source>
        <dbReference type="Pfam" id="PF00746"/>
    </source>
</evidence>
<comment type="caution">
    <text evidence="9">The sequence shown here is derived from an EMBL/GenBank/DDBJ whole genome shotgun (WGS) entry which is preliminary data.</text>
</comment>
<organism evidence="9 10">
    <name type="scientific">Enterococcus rivorum</name>
    <dbReference type="NCBI Taxonomy" id="762845"/>
    <lineage>
        <taxon>Bacteria</taxon>
        <taxon>Bacillati</taxon>
        <taxon>Bacillota</taxon>
        <taxon>Bacilli</taxon>
        <taxon>Lactobacillales</taxon>
        <taxon>Enterococcaceae</taxon>
        <taxon>Enterococcus</taxon>
    </lineage>
</organism>
<dbReference type="AlphaFoldDB" id="A0A1E5KSD1"/>
<feature type="region of interest" description="Disordered" evidence="5">
    <location>
        <begin position="46"/>
        <end position="79"/>
    </location>
</feature>
<evidence type="ECO:0000256" key="1">
    <source>
        <dbReference type="ARBA" id="ARBA00022512"/>
    </source>
</evidence>
<evidence type="ECO:0000313" key="10">
    <source>
        <dbReference type="Proteomes" id="UP000095256"/>
    </source>
</evidence>
<dbReference type="InterPro" id="IPR019931">
    <property type="entry name" value="LPXTG_anchor"/>
</dbReference>
<dbReference type="RefSeq" id="WP_069700284.1">
    <property type="nucleotide sequence ID" value="NZ_JAGGMA010000001.1"/>
</dbReference>
<dbReference type="EMBL" id="MIEK01000081">
    <property type="protein sequence ID" value="OEH80766.1"/>
    <property type="molecule type" value="Genomic_DNA"/>
</dbReference>
<evidence type="ECO:0000256" key="6">
    <source>
        <dbReference type="SAM" id="Phobius"/>
    </source>
</evidence>
<dbReference type="Proteomes" id="UP000095256">
    <property type="component" value="Unassembled WGS sequence"/>
</dbReference>
<keyword evidence="2" id="KW-0964">Secreted</keyword>
<proteinExistence type="predicted"/>
<feature type="compositionally biased region" description="Low complexity" evidence="5">
    <location>
        <begin position="57"/>
        <end position="66"/>
    </location>
</feature>
<keyword evidence="6" id="KW-0472">Membrane</keyword>
<dbReference type="Pfam" id="PF00746">
    <property type="entry name" value="Gram_pos_anchor"/>
    <property type="match status" value="1"/>
</dbReference>
<gene>
    <name evidence="9" type="ORF">BCR26_07110</name>
</gene>
<protein>
    <recommendedName>
        <fullName evidence="8">Gram-positive cocci surface proteins LPxTG domain-containing protein</fullName>
    </recommendedName>
</protein>